<dbReference type="STRING" id="1314785.A0A165H362"/>
<dbReference type="GO" id="GO:0004741">
    <property type="term" value="F:[pyruvate dehydrogenase (acetyl-transferring)]-phosphatase activity"/>
    <property type="evidence" value="ECO:0007669"/>
    <property type="project" value="TreeGrafter"/>
</dbReference>
<evidence type="ECO:0000256" key="1">
    <source>
        <dbReference type="SAM" id="MobiDB-lite"/>
    </source>
</evidence>
<dbReference type="GO" id="GO:0005739">
    <property type="term" value="C:mitochondrion"/>
    <property type="evidence" value="ECO:0007669"/>
    <property type="project" value="TreeGrafter"/>
</dbReference>
<dbReference type="Pfam" id="PF00481">
    <property type="entry name" value="PP2C"/>
    <property type="match status" value="1"/>
</dbReference>
<feature type="region of interest" description="Disordered" evidence="1">
    <location>
        <begin position="401"/>
        <end position="422"/>
    </location>
</feature>
<sequence>MFARLLTRRFHFSRTRRYVRAPPRLSARQASGLTLMSVWGAVLSVTFVGSKAIHLDSSEGVPSKKPSPSARSRTISYAHLESSVNYSSSESDDESLQTFYPDEGTGIYRYDTVQFVSNKPSENEHAEAILPVPSGHWSFFAVFDGHNGPDTIAFLHDNLILATTGALADLYSNAAEDPTALKSQVPQPSSAEIERTIKDTFKRLDHDIVHWAAQRALLSNSPSVVSNLLGPAHAGSCLAFYDSHSYVLHTALTGDSRAVLGRRAKTKNGDIIYEAHALSVEQNGHNLAEEYRLNARHPGEAVVMNGRVLGMSPSRAFGDGRYKWDLDTQRRLKRSYLEPTPLENVKTPPYLTAEPEVTSFEVKPGDFLILGTEGLWECLTNEEVVGLVGIWLKKQSGGVTESASSPSVKSQPIASQEPPVNFDGDTEDASVRYRQAGAQKQFVNVDHNAATHLLRNALASGANCDPATARFSMKASSSHTRLGDITATVVFFTEAQ</sequence>
<dbReference type="RefSeq" id="XP_040768920.1">
    <property type="nucleotide sequence ID" value="XM_040907801.1"/>
</dbReference>
<dbReference type="InterPro" id="IPR015655">
    <property type="entry name" value="PP2C"/>
</dbReference>
<dbReference type="Gene3D" id="3.60.40.10">
    <property type="entry name" value="PPM-type phosphatase domain"/>
    <property type="match status" value="1"/>
</dbReference>
<dbReference type="FunCoup" id="A0A165H362">
    <property type="interactions" value="205"/>
</dbReference>
<dbReference type="EMBL" id="KV427607">
    <property type="protein sequence ID" value="KZT11180.1"/>
    <property type="molecule type" value="Genomic_DNA"/>
</dbReference>
<dbReference type="InParanoid" id="A0A165H362"/>
<dbReference type="OrthoDB" id="420076at2759"/>
<evidence type="ECO:0000313" key="3">
    <source>
        <dbReference type="EMBL" id="KZT11180.1"/>
    </source>
</evidence>
<accession>A0A165H362</accession>
<dbReference type="Proteomes" id="UP000076871">
    <property type="component" value="Unassembled WGS sequence"/>
</dbReference>
<keyword evidence="4" id="KW-1185">Reference proteome</keyword>
<name>A0A165H362_9APHY</name>
<reference evidence="3 4" key="1">
    <citation type="journal article" date="2016" name="Mol. Biol. Evol.">
        <title>Comparative Genomics of Early-Diverging Mushroom-Forming Fungi Provides Insights into the Origins of Lignocellulose Decay Capabilities.</title>
        <authorList>
            <person name="Nagy L.G."/>
            <person name="Riley R."/>
            <person name="Tritt A."/>
            <person name="Adam C."/>
            <person name="Daum C."/>
            <person name="Floudas D."/>
            <person name="Sun H."/>
            <person name="Yadav J.S."/>
            <person name="Pangilinan J."/>
            <person name="Larsson K.H."/>
            <person name="Matsuura K."/>
            <person name="Barry K."/>
            <person name="Labutti K."/>
            <person name="Kuo R."/>
            <person name="Ohm R.A."/>
            <person name="Bhattacharya S.S."/>
            <person name="Shirouzu T."/>
            <person name="Yoshinaga Y."/>
            <person name="Martin F.M."/>
            <person name="Grigoriev I.V."/>
            <person name="Hibbett D.S."/>
        </authorList>
    </citation>
    <scope>NUCLEOTIDE SEQUENCE [LARGE SCALE GENOMIC DNA]</scope>
    <source>
        <strain evidence="3 4">93-53</strain>
    </source>
</reference>
<protein>
    <submittedName>
        <fullName evidence="3">Protein serine/threonine phosphatase 2C</fullName>
    </submittedName>
</protein>
<dbReference type="AlphaFoldDB" id="A0A165H362"/>
<proteinExistence type="predicted"/>
<dbReference type="InterPro" id="IPR036457">
    <property type="entry name" value="PPM-type-like_dom_sf"/>
</dbReference>
<evidence type="ECO:0000259" key="2">
    <source>
        <dbReference type="PROSITE" id="PS51746"/>
    </source>
</evidence>
<dbReference type="PANTHER" id="PTHR13832:SF792">
    <property type="entry name" value="GM14286P"/>
    <property type="match status" value="1"/>
</dbReference>
<organism evidence="3 4">
    <name type="scientific">Laetiporus sulphureus 93-53</name>
    <dbReference type="NCBI Taxonomy" id="1314785"/>
    <lineage>
        <taxon>Eukaryota</taxon>
        <taxon>Fungi</taxon>
        <taxon>Dikarya</taxon>
        <taxon>Basidiomycota</taxon>
        <taxon>Agaricomycotina</taxon>
        <taxon>Agaricomycetes</taxon>
        <taxon>Polyporales</taxon>
        <taxon>Laetiporus</taxon>
    </lineage>
</organism>
<dbReference type="InterPro" id="IPR001932">
    <property type="entry name" value="PPM-type_phosphatase-like_dom"/>
</dbReference>
<dbReference type="SUPFAM" id="SSF81606">
    <property type="entry name" value="PP2C-like"/>
    <property type="match status" value="1"/>
</dbReference>
<dbReference type="PANTHER" id="PTHR13832">
    <property type="entry name" value="PROTEIN PHOSPHATASE 2C"/>
    <property type="match status" value="1"/>
</dbReference>
<dbReference type="CDD" id="cd00143">
    <property type="entry name" value="PP2Cc"/>
    <property type="match status" value="1"/>
</dbReference>
<evidence type="ECO:0000313" key="4">
    <source>
        <dbReference type="Proteomes" id="UP000076871"/>
    </source>
</evidence>
<dbReference type="GeneID" id="63824830"/>
<feature type="compositionally biased region" description="Polar residues" evidence="1">
    <location>
        <begin position="401"/>
        <end position="414"/>
    </location>
</feature>
<dbReference type="PROSITE" id="PS51746">
    <property type="entry name" value="PPM_2"/>
    <property type="match status" value="1"/>
</dbReference>
<feature type="domain" description="PPM-type phosphatase" evidence="2">
    <location>
        <begin position="107"/>
        <end position="492"/>
    </location>
</feature>
<gene>
    <name evidence="3" type="ORF">LAESUDRAFT_720374</name>
</gene>
<dbReference type="SMART" id="SM00332">
    <property type="entry name" value="PP2Cc"/>
    <property type="match status" value="1"/>
</dbReference>